<evidence type="ECO:0000313" key="2">
    <source>
        <dbReference type="Proteomes" id="UP000807342"/>
    </source>
</evidence>
<name>A0A9P5XCG7_9AGAR</name>
<keyword evidence="2" id="KW-1185">Reference proteome</keyword>
<dbReference type="EMBL" id="MU151186">
    <property type="protein sequence ID" value="KAF9447779.1"/>
    <property type="molecule type" value="Genomic_DNA"/>
</dbReference>
<gene>
    <name evidence="1" type="ORF">P691DRAFT_801831</name>
</gene>
<organism evidence="1 2">
    <name type="scientific">Macrolepiota fuliginosa MF-IS2</name>
    <dbReference type="NCBI Taxonomy" id="1400762"/>
    <lineage>
        <taxon>Eukaryota</taxon>
        <taxon>Fungi</taxon>
        <taxon>Dikarya</taxon>
        <taxon>Basidiomycota</taxon>
        <taxon>Agaricomycotina</taxon>
        <taxon>Agaricomycetes</taxon>
        <taxon>Agaricomycetidae</taxon>
        <taxon>Agaricales</taxon>
        <taxon>Agaricineae</taxon>
        <taxon>Agaricaceae</taxon>
        <taxon>Macrolepiota</taxon>
    </lineage>
</organism>
<evidence type="ECO:0000313" key="1">
    <source>
        <dbReference type="EMBL" id="KAF9447779.1"/>
    </source>
</evidence>
<protein>
    <submittedName>
        <fullName evidence="1">Uncharacterized protein</fullName>
    </submittedName>
</protein>
<dbReference type="AlphaFoldDB" id="A0A9P5XCG7"/>
<proteinExistence type="predicted"/>
<sequence length="140" mass="15806">MTPSSPSKIEHIIVHEFMFCAAHGDEYCQRCCCDHRMVNNVTIEEELGDMSEFLGFEVEERQPLNAYVLGAVAALHTEESYQCEKHKTVDCSKCFDWTSIIKREAEEAEEGGRWMSKRNSLQEQLESGVLTALPVQGASS</sequence>
<dbReference type="OrthoDB" id="341421at2759"/>
<reference evidence="1" key="1">
    <citation type="submission" date="2020-11" db="EMBL/GenBank/DDBJ databases">
        <authorList>
            <consortium name="DOE Joint Genome Institute"/>
            <person name="Ahrendt S."/>
            <person name="Riley R."/>
            <person name="Andreopoulos W."/>
            <person name="Labutti K."/>
            <person name="Pangilinan J."/>
            <person name="Ruiz-Duenas F.J."/>
            <person name="Barrasa J.M."/>
            <person name="Sanchez-Garcia M."/>
            <person name="Camarero S."/>
            <person name="Miyauchi S."/>
            <person name="Serrano A."/>
            <person name="Linde D."/>
            <person name="Babiker R."/>
            <person name="Drula E."/>
            <person name="Ayuso-Fernandez I."/>
            <person name="Pacheco R."/>
            <person name="Padilla G."/>
            <person name="Ferreira P."/>
            <person name="Barriuso J."/>
            <person name="Kellner H."/>
            <person name="Castanera R."/>
            <person name="Alfaro M."/>
            <person name="Ramirez L."/>
            <person name="Pisabarro A.G."/>
            <person name="Kuo A."/>
            <person name="Tritt A."/>
            <person name="Lipzen A."/>
            <person name="He G."/>
            <person name="Yan M."/>
            <person name="Ng V."/>
            <person name="Cullen D."/>
            <person name="Martin F."/>
            <person name="Rosso M.-N."/>
            <person name="Henrissat B."/>
            <person name="Hibbett D."/>
            <person name="Martinez A.T."/>
            <person name="Grigoriev I.V."/>
        </authorList>
    </citation>
    <scope>NUCLEOTIDE SEQUENCE</scope>
    <source>
        <strain evidence="1">MF-IS2</strain>
    </source>
</reference>
<comment type="caution">
    <text evidence="1">The sequence shown here is derived from an EMBL/GenBank/DDBJ whole genome shotgun (WGS) entry which is preliminary data.</text>
</comment>
<accession>A0A9P5XCG7</accession>
<dbReference type="Proteomes" id="UP000807342">
    <property type="component" value="Unassembled WGS sequence"/>
</dbReference>